<dbReference type="RefSeq" id="WP_121031253.1">
    <property type="nucleotide sequence ID" value="NZ_RBXT01000001.1"/>
</dbReference>
<comment type="subunit">
    <text evidence="2 11">Heterotrimer of A, B and C subunits.</text>
</comment>
<dbReference type="GO" id="GO:0050567">
    <property type="term" value="F:glutaminyl-tRNA synthase (glutamine-hydrolyzing) activity"/>
    <property type="evidence" value="ECO:0007669"/>
    <property type="project" value="UniProtKB-UniRule"/>
</dbReference>
<evidence type="ECO:0000256" key="7">
    <source>
        <dbReference type="ARBA" id="ARBA00022917"/>
    </source>
</evidence>
<dbReference type="Pfam" id="PF02934">
    <property type="entry name" value="GatB_N"/>
    <property type="match status" value="1"/>
</dbReference>
<protein>
    <recommendedName>
        <fullName evidence="3 11">Aspartyl/glutamyl-tRNA(Asn/Gln) amidotransferase subunit B</fullName>
        <shortName evidence="11">Asp/Glu-ADT subunit B</shortName>
        <ecNumber evidence="11">6.3.5.-</ecNumber>
    </recommendedName>
</protein>
<name>A0A495XS80_9MICO</name>
<dbReference type="EMBL" id="RBXT01000001">
    <property type="protein sequence ID" value="RKT77401.1"/>
    <property type="molecule type" value="Genomic_DNA"/>
</dbReference>
<dbReference type="NCBIfam" id="NF004012">
    <property type="entry name" value="PRK05477.1-2"/>
    <property type="match status" value="1"/>
</dbReference>
<evidence type="ECO:0000256" key="5">
    <source>
        <dbReference type="ARBA" id="ARBA00022741"/>
    </source>
</evidence>
<keyword evidence="7 11" id="KW-0648">Protein biosynthesis</keyword>
<keyword evidence="13" id="KW-0808">Transferase</keyword>
<dbReference type="GO" id="GO:0006412">
    <property type="term" value="P:translation"/>
    <property type="evidence" value="ECO:0007669"/>
    <property type="project" value="UniProtKB-UniRule"/>
</dbReference>
<evidence type="ECO:0000259" key="12">
    <source>
        <dbReference type="SMART" id="SM00845"/>
    </source>
</evidence>
<dbReference type="SMART" id="SM00845">
    <property type="entry name" value="GatB_Yqey"/>
    <property type="match status" value="1"/>
</dbReference>
<dbReference type="SUPFAM" id="SSF89095">
    <property type="entry name" value="GatB/YqeY motif"/>
    <property type="match status" value="1"/>
</dbReference>
<evidence type="ECO:0000256" key="1">
    <source>
        <dbReference type="ARBA" id="ARBA00005306"/>
    </source>
</evidence>
<keyword evidence="5 11" id="KW-0547">Nucleotide-binding</keyword>
<comment type="caution">
    <text evidence="13">The sequence shown here is derived from an EMBL/GenBank/DDBJ whole genome shotgun (WGS) entry which is preliminary data.</text>
</comment>
<dbReference type="SUPFAM" id="SSF55931">
    <property type="entry name" value="Glutamine synthetase/guanido kinase"/>
    <property type="match status" value="1"/>
</dbReference>
<keyword evidence="14" id="KW-1185">Reference proteome</keyword>
<dbReference type="GO" id="GO:0070681">
    <property type="term" value="P:glutaminyl-tRNAGln biosynthesis via transamidation"/>
    <property type="evidence" value="ECO:0007669"/>
    <property type="project" value="TreeGrafter"/>
</dbReference>
<dbReference type="AlphaFoldDB" id="A0A495XS80"/>
<dbReference type="FunFam" id="1.10.10.410:FF:000001">
    <property type="entry name" value="Aspartyl/glutamyl-tRNA(Asn/Gln) amidotransferase subunit B"/>
    <property type="match status" value="1"/>
</dbReference>
<dbReference type="PANTHER" id="PTHR11659">
    <property type="entry name" value="GLUTAMYL-TRNA GLN AMIDOTRANSFERASE SUBUNIT B MITOCHONDRIAL AND PROKARYOTIC PET112-RELATED"/>
    <property type="match status" value="1"/>
</dbReference>
<dbReference type="InterPro" id="IPR004413">
    <property type="entry name" value="GatB"/>
</dbReference>
<accession>A0A495XS80</accession>
<dbReference type="InterPro" id="IPR003789">
    <property type="entry name" value="Asn/Gln_tRNA_amidoTrase-B-like"/>
</dbReference>
<comment type="similarity">
    <text evidence="1 11">Belongs to the GatB/GatE family. GatB subfamily.</text>
</comment>
<comment type="catalytic activity">
    <reaction evidence="9 11">
        <text>L-aspartyl-tRNA(Asn) + L-glutamine + ATP + H2O = L-asparaginyl-tRNA(Asn) + L-glutamate + ADP + phosphate + 2 H(+)</text>
        <dbReference type="Rhea" id="RHEA:14513"/>
        <dbReference type="Rhea" id="RHEA-COMP:9674"/>
        <dbReference type="Rhea" id="RHEA-COMP:9677"/>
        <dbReference type="ChEBI" id="CHEBI:15377"/>
        <dbReference type="ChEBI" id="CHEBI:15378"/>
        <dbReference type="ChEBI" id="CHEBI:29985"/>
        <dbReference type="ChEBI" id="CHEBI:30616"/>
        <dbReference type="ChEBI" id="CHEBI:43474"/>
        <dbReference type="ChEBI" id="CHEBI:58359"/>
        <dbReference type="ChEBI" id="CHEBI:78515"/>
        <dbReference type="ChEBI" id="CHEBI:78516"/>
        <dbReference type="ChEBI" id="CHEBI:456216"/>
    </reaction>
</comment>
<dbReference type="InterPro" id="IPR006075">
    <property type="entry name" value="Asn/Gln-tRNA_Trfase_suB/E_cat"/>
</dbReference>
<sequence>MSTLTTDAVVDYDEAVATFDPVMGLEVHVELHTATKMFCGCPTEFGAEPNSQVCPVCLGLPGALPVVNEKAVESAVRIGLALNCEIAEWCRFARKNYFYPDMPKNFQTSQYDEPIAFEGHLDVELDDGTVYRVEIERAHMEEDTGKSLHIGGATGRIHGADHSLVDYNRAGIPLIEIVTKPMTGAGERAPEVAKAYVAALRELLRALDVSDVKMEQGSMRCDANVSLRPRVGEPTSAEQLAVPLGTRTETKNVNSLRSVERAVRYEISRHAAVLNGGGSILQETRHWHEDTGITTSGRVKSDAEDYRYFPEPDLVPVAPAREWVDALRTTLPEPPGERRKRLQQAWGYSDLEMRDVQNAGAVELIEATVAEGASAGAARKWWLGEPSRRANAAGQRLTEYADAVGLTPARVAELESLVTSKRLNDSMARQVLDGVLDGEGDPTAVADARGLQLVSDDGALEAAVDAVIAANPDVAAKIRDGKVQAAGALIGQVMKQMKGQADAGRARELILAKLQ</sequence>
<keyword evidence="4 11" id="KW-0436">Ligase</keyword>
<dbReference type="GO" id="GO:0016740">
    <property type="term" value="F:transferase activity"/>
    <property type="evidence" value="ECO:0007669"/>
    <property type="project" value="UniProtKB-KW"/>
</dbReference>
<gene>
    <name evidence="11" type="primary">gatB</name>
    <name evidence="13" type="ORF">DFJ68_0822</name>
</gene>
<evidence type="ECO:0000256" key="11">
    <source>
        <dbReference type="HAMAP-Rule" id="MF_00121"/>
    </source>
</evidence>
<evidence type="ECO:0000256" key="8">
    <source>
        <dbReference type="ARBA" id="ARBA00024799"/>
    </source>
</evidence>
<dbReference type="InterPro" id="IPR017959">
    <property type="entry name" value="Asn/Gln-tRNA_amidoTrfase_suB/E"/>
</dbReference>
<dbReference type="NCBIfam" id="NF004014">
    <property type="entry name" value="PRK05477.1-4"/>
    <property type="match status" value="1"/>
</dbReference>
<evidence type="ECO:0000313" key="14">
    <source>
        <dbReference type="Proteomes" id="UP000278440"/>
    </source>
</evidence>
<dbReference type="Proteomes" id="UP000278440">
    <property type="component" value="Unassembled WGS sequence"/>
</dbReference>
<reference evidence="13 14" key="1">
    <citation type="submission" date="2018-10" db="EMBL/GenBank/DDBJ databases">
        <title>Sequencing the genomes of 1000 actinobacteria strains.</title>
        <authorList>
            <person name="Klenk H.-P."/>
        </authorList>
    </citation>
    <scope>NUCLEOTIDE SEQUENCE [LARGE SCALE GENOMIC DNA]</scope>
    <source>
        <strain evidence="13 14">DSM 44267</strain>
    </source>
</reference>
<dbReference type="EC" id="6.3.5.-" evidence="11"/>
<feature type="domain" description="Asn/Gln amidotransferase" evidence="12">
    <location>
        <begin position="363"/>
        <end position="514"/>
    </location>
</feature>
<proteinExistence type="inferred from homology"/>
<organism evidence="13 14">
    <name type="scientific">Terracoccus luteus</name>
    <dbReference type="NCBI Taxonomy" id="53356"/>
    <lineage>
        <taxon>Bacteria</taxon>
        <taxon>Bacillati</taxon>
        <taxon>Actinomycetota</taxon>
        <taxon>Actinomycetes</taxon>
        <taxon>Micrococcales</taxon>
        <taxon>Intrasporangiaceae</taxon>
        <taxon>Terracoccus</taxon>
    </lineage>
</organism>
<evidence type="ECO:0000256" key="10">
    <source>
        <dbReference type="ARBA" id="ARBA00047913"/>
    </source>
</evidence>
<dbReference type="Pfam" id="PF02637">
    <property type="entry name" value="GatB_Yqey"/>
    <property type="match status" value="1"/>
</dbReference>
<comment type="catalytic activity">
    <reaction evidence="10 11">
        <text>L-glutamyl-tRNA(Gln) + L-glutamine + ATP + H2O = L-glutaminyl-tRNA(Gln) + L-glutamate + ADP + phosphate + H(+)</text>
        <dbReference type="Rhea" id="RHEA:17521"/>
        <dbReference type="Rhea" id="RHEA-COMP:9681"/>
        <dbReference type="Rhea" id="RHEA-COMP:9684"/>
        <dbReference type="ChEBI" id="CHEBI:15377"/>
        <dbReference type="ChEBI" id="CHEBI:15378"/>
        <dbReference type="ChEBI" id="CHEBI:29985"/>
        <dbReference type="ChEBI" id="CHEBI:30616"/>
        <dbReference type="ChEBI" id="CHEBI:43474"/>
        <dbReference type="ChEBI" id="CHEBI:58359"/>
        <dbReference type="ChEBI" id="CHEBI:78520"/>
        <dbReference type="ChEBI" id="CHEBI:78521"/>
        <dbReference type="ChEBI" id="CHEBI:456216"/>
    </reaction>
</comment>
<dbReference type="InterPro" id="IPR023168">
    <property type="entry name" value="GatB_Yqey_C_2"/>
</dbReference>
<evidence type="ECO:0000256" key="6">
    <source>
        <dbReference type="ARBA" id="ARBA00022840"/>
    </source>
</evidence>
<evidence type="ECO:0000256" key="4">
    <source>
        <dbReference type="ARBA" id="ARBA00022598"/>
    </source>
</evidence>
<evidence type="ECO:0000256" key="2">
    <source>
        <dbReference type="ARBA" id="ARBA00011123"/>
    </source>
</evidence>
<evidence type="ECO:0000256" key="3">
    <source>
        <dbReference type="ARBA" id="ARBA00016923"/>
    </source>
</evidence>
<dbReference type="InterPro" id="IPR017958">
    <property type="entry name" value="Gln-tRNA_amidoTrfase_suB_CS"/>
</dbReference>
<comment type="function">
    <text evidence="8 11">Allows the formation of correctly charged Asn-tRNA(Asn) or Gln-tRNA(Gln) through the transamidation of misacylated Asp-tRNA(Asn) or Glu-tRNA(Gln) in organisms which lack either or both of asparaginyl-tRNA or glutaminyl-tRNA synthetases. The reaction takes place in the presence of glutamine and ATP through an activated phospho-Asp-tRNA(Asn) or phospho-Glu-tRNA(Gln).</text>
</comment>
<dbReference type="GO" id="GO:0005524">
    <property type="term" value="F:ATP binding"/>
    <property type="evidence" value="ECO:0007669"/>
    <property type="project" value="UniProtKB-KW"/>
</dbReference>
<evidence type="ECO:0000256" key="9">
    <source>
        <dbReference type="ARBA" id="ARBA00047380"/>
    </source>
</evidence>
<dbReference type="Gene3D" id="1.10.10.410">
    <property type="match status" value="1"/>
</dbReference>
<dbReference type="NCBIfam" id="NF004013">
    <property type="entry name" value="PRK05477.1-3"/>
    <property type="match status" value="1"/>
</dbReference>
<keyword evidence="6 11" id="KW-0067">ATP-binding</keyword>
<dbReference type="InterPro" id="IPR014746">
    <property type="entry name" value="Gln_synth/guanido_kin_cat_dom"/>
</dbReference>
<dbReference type="OrthoDB" id="9804078at2"/>
<dbReference type="PROSITE" id="PS01234">
    <property type="entry name" value="GATB"/>
    <property type="match status" value="1"/>
</dbReference>
<dbReference type="GO" id="GO:0050566">
    <property type="term" value="F:asparaginyl-tRNA synthase (glutamine-hydrolyzing) activity"/>
    <property type="evidence" value="ECO:0007669"/>
    <property type="project" value="RHEA"/>
</dbReference>
<dbReference type="NCBIfam" id="TIGR00133">
    <property type="entry name" value="gatB"/>
    <property type="match status" value="1"/>
</dbReference>
<evidence type="ECO:0000313" key="13">
    <source>
        <dbReference type="EMBL" id="RKT77401.1"/>
    </source>
</evidence>
<dbReference type="InterPro" id="IPR018027">
    <property type="entry name" value="Asn/Gln_amidotransferase"/>
</dbReference>
<dbReference type="HAMAP" id="MF_00121">
    <property type="entry name" value="GatB"/>
    <property type="match status" value="1"/>
</dbReference>
<dbReference type="PANTHER" id="PTHR11659:SF0">
    <property type="entry name" value="GLUTAMYL-TRNA(GLN) AMIDOTRANSFERASE SUBUNIT B, MITOCHONDRIAL"/>
    <property type="match status" value="1"/>
</dbReference>